<dbReference type="PANTHER" id="PTHR24329:SF337">
    <property type="entry name" value="ARISTALESS RELATED HOMEOBOX"/>
    <property type="match status" value="1"/>
</dbReference>
<dbReference type="PROSITE" id="PS50071">
    <property type="entry name" value="HOMEOBOX_2"/>
    <property type="match status" value="1"/>
</dbReference>
<dbReference type="InterPro" id="IPR009057">
    <property type="entry name" value="Homeodomain-like_sf"/>
</dbReference>
<dbReference type="PANTHER" id="PTHR24329">
    <property type="entry name" value="HOMEOBOX PROTEIN ARISTALESS"/>
    <property type="match status" value="1"/>
</dbReference>
<evidence type="ECO:0000313" key="7">
    <source>
        <dbReference type="EMBL" id="UMM27151.1"/>
    </source>
</evidence>
<organism evidence="6 8">
    <name type="scientific">Caenorhabditis briggsae</name>
    <dbReference type="NCBI Taxonomy" id="6238"/>
    <lineage>
        <taxon>Eukaryota</taxon>
        <taxon>Metazoa</taxon>
        <taxon>Ecdysozoa</taxon>
        <taxon>Nematoda</taxon>
        <taxon>Chromadorea</taxon>
        <taxon>Rhabditida</taxon>
        <taxon>Rhabditina</taxon>
        <taxon>Rhabditomorpha</taxon>
        <taxon>Rhabditoidea</taxon>
        <taxon>Rhabditidae</taxon>
        <taxon>Peloderinae</taxon>
        <taxon>Caenorhabditis</taxon>
    </lineage>
</organism>
<keyword evidence="2 3" id="KW-0371">Homeobox</keyword>
<feature type="domain" description="Homeobox" evidence="5">
    <location>
        <begin position="25"/>
        <end position="85"/>
    </location>
</feature>
<protein>
    <recommendedName>
        <fullName evidence="5">Homeobox domain-containing protein</fullName>
    </recommendedName>
</protein>
<dbReference type="SUPFAM" id="SSF46689">
    <property type="entry name" value="Homeodomain-like"/>
    <property type="match status" value="1"/>
</dbReference>
<dbReference type="GO" id="GO:0005634">
    <property type="term" value="C:nucleus"/>
    <property type="evidence" value="ECO:0007669"/>
    <property type="project" value="UniProtKB-SubCell"/>
</dbReference>
<proteinExistence type="predicted"/>
<gene>
    <name evidence="6" type="ORF">L3Y34_003416</name>
    <name evidence="7" type="ORF">L5515_010565</name>
</gene>
<keyword evidence="9" id="KW-1185">Reference proteome</keyword>
<dbReference type="GO" id="GO:0003677">
    <property type="term" value="F:DNA binding"/>
    <property type="evidence" value="ECO:0007669"/>
    <property type="project" value="UniProtKB-UniRule"/>
</dbReference>
<evidence type="ECO:0000256" key="2">
    <source>
        <dbReference type="PROSITE-ProRule" id="PRU00108"/>
    </source>
</evidence>
<accession>A0AAE9AFF8</accession>
<dbReference type="AlphaFoldDB" id="A0AAE9AFF8"/>
<evidence type="ECO:0000259" key="5">
    <source>
        <dbReference type="PROSITE" id="PS50071"/>
    </source>
</evidence>
<reference evidence="7 9" key="1">
    <citation type="submission" date="2022-04" db="EMBL/GenBank/DDBJ databases">
        <title>Chromosome-level reference genomes for two strains of Caenorhabditis briggsae: an improved platform for comparative genomics.</title>
        <authorList>
            <person name="Stevens L."/>
            <person name="Andersen E."/>
        </authorList>
    </citation>
    <scope>NUCLEOTIDE SEQUENCE [LARGE SCALE GENOMIC DNA]</scope>
    <source>
        <strain evidence="7">VX34</strain>
        <tissue evidence="7">Whole-organism</tissue>
    </source>
</reference>
<dbReference type="EMBL" id="CP090894">
    <property type="protein sequence ID" value="ULT93896.1"/>
    <property type="molecule type" value="Genomic_DNA"/>
</dbReference>
<evidence type="ECO:0000313" key="9">
    <source>
        <dbReference type="Proteomes" id="UP000829354"/>
    </source>
</evidence>
<dbReference type="EMBL" id="CP092623">
    <property type="protein sequence ID" value="UMM27151.1"/>
    <property type="molecule type" value="Genomic_DNA"/>
</dbReference>
<dbReference type="InterPro" id="IPR001356">
    <property type="entry name" value="HD"/>
</dbReference>
<reference evidence="6 8" key="2">
    <citation type="submission" date="2022-05" db="EMBL/GenBank/DDBJ databases">
        <title>Chromosome-level reference genomes for two strains of Caenorhabditis briggsae: an improved platform for comparative genomics.</title>
        <authorList>
            <person name="Stevens L."/>
            <person name="Andersen E.C."/>
        </authorList>
    </citation>
    <scope>NUCLEOTIDE SEQUENCE [LARGE SCALE GENOMIC DNA]</scope>
    <source>
        <strain evidence="6">QX1410_ONT</strain>
        <tissue evidence="6">Whole-organism</tissue>
    </source>
</reference>
<evidence type="ECO:0000313" key="6">
    <source>
        <dbReference type="EMBL" id="ULT93896.1"/>
    </source>
</evidence>
<keyword evidence="2 3" id="KW-0539">Nucleus</keyword>
<dbReference type="Gene3D" id="1.10.10.60">
    <property type="entry name" value="Homeodomain-like"/>
    <property type="match status" value="1"/>
</dbReference>
<dbReference type="CDD" id="cd00086">
    <property type="entry name" value="homeodomain"/>
    <property type="match status" value="1"/>
</dbReference>
<dbReference type="FunFam" id="1.10.10.60:FF:000649">
    <property type="entry name" value="C. Elegans Homeobox"/>
    <property type="match status" value="1"/>
</dbReference>
<dbReference type="SMART" id="SM00389">
    <property type="entry name" value="HOX"/>
    <property type="match status" value="1"/>
</dbReference>
<dbReference type="Proteomes" id="UP000829354">
    <property type="component" value="Chromosome IV"/>
</dbReference>
<evidence type="ECO:0000256" key="1">
    <source>
        <dbReference type="ARBA" id="ARBA00004123"/>
    </source>
</evidence>
<dbReference type="Proteomes" id="UP000827892">
    <property type="component" value="Chromosome IV"/>
</dbReference>
<sequence length="195" mass="22082">MVMKECSSSPPQPLPSTTIVPMEERRVRRLRTAFSENQLEMLEEAFIKCQYPDIQQREALGKQIELAEARIQVWFKNRRAKARKRQRNESSDSCPTDDTNEDEGGDGDGGNKKKMRDQEEATIITWTPGAALFNSSTISPTAVIQNPPPLHTPPINFMCHQNPFYGYPYQNFSTIPTHLMSNDLVGLALENKNLG</sequence>
<evidence type="ECO:0000313" key="8">
    <source>
        <dbReference type="Proteomes" id="UP000827892"/>
    </source>
</evidence>
<evidence type="ECO:0000256" key="3">
    <source>
        <dbReference type="RuleBase" id="RU000682"/>
    </source>
</evidence>
<comment type="subcellular location">
    <subcellularLocation>
        <location evidence="1 2 3">Nucleus</location>
    </subcellularLocation>
</comment>
<dbReference type="InterPro" id="IPR050649">
    <property type="entry name" value="Paired_Homeobox_TFs"/>
</dbReference>
<keyword evidence="2 3" id="KW-0238">DNA-binding</keyword>
<feature type="region of interest" description="Disordered" evidence="4">
    <location>
        <begin position="78"/>
        <end position="117"/>
    </location>
</feature>
<evidence type="ECO:0000256" key="4">
    <source>
        <dbReference type="SAM" id="MobiDB-lite"/>
    </source>
</evidence>
<name>A0AAE9AFF8_CAEBR</name>
<dbReference type="Pfam" id="PF00046">
    <property type="entry name" value="Homeodomain"/>
    <property type="match status" value="1"/>
</dbReference>
<feature type="DNA-binding region" description="Homeobox" evidence="2">
    <location>
        <begin position="27"/>
        <end position="86"/>
    </location>
</feature>